<evidence type="ECO:0000313" key="8">
    <source>
        <dbReference type="EMBL" id="KTD00673.1"/>
    </source>
</evidence>
<organism evidence="8 9">
    <name type="scientific">Legionella geestiana</name>
    <dbReference type="NCBI Taxonomy" id="45065"/>
    <lineage>
        <taxon>Bacteria</taxon>
        <taxon>Pseudomonadati</taxon>
        <taxon>Pseudomonadota</taxon>
        <taxon>Gammaproteobacteria</taxon>
        <taxon>Legionellales</taxon>
        <taxon>Legionellaceae</taxon>
        <taxon>Legionella</taxon>
    </lineage>
</organism>
<evidence type="ECO:0000256" key="1">
    <source>
        <dbReference type="ARBA" id="ARBA00004651"/>
    </source>
</evidence>
<dbReference type="Pfam" id="PF13231">
    <property type="entry name" value="PMT_2"/>
    <property type="match status" value="1"/>
</dbReference>
<dbReference type="RefSeq" id="WP_028387019.1">
    <property type="nucleotide sequence ID" value="NZ_CAAAHN010000001.1"/>
</dbReference>
<comment type="subcellular location">
    <subcellularLocation>
        <location evidence="1">Cell membrane</location>
        <topology evidence="1">Multi-pass membrane protein</topology>
    </subcellularLocation>
</comment>
<evidence type="ECO:0000256" key="7">
    <source>
        <dbReference type="ARBA" id="ARBA00023136"/>
    </source>
</evidence>
<evidence type="ECO:0000256" key="4">
    <source>
        <dbReference type="ARBA" id="ARBA00022679"/>
    </source>
</evidence>
<keyword evidence="5" id="KW-0812">Transmembrane</keyword>
<evidence type="ECO:0000256" key="6">
    <source>
        <dbReference type="ARBA" id="ARBA00022989"/>
    </source>
</evidence>
<dbReference type="InterPro" id="IPR038731">
    <property type="entry name" value="RgtA/B/C-like"/>
</dbReference>
<keyword evidence="3" id="KW-0328">Glycosyltransferase</keyword>
<dbReference type="OrthoDB" id="9153955at2"/>
<dbReference type="PANTHER" id="PTHR33908:SF11">
    <property type="entry name" value="MEMBRANE PROTEIN"/>
    <property type="match status" value="1"/>
</dbReference>
<evidence type="ECO:0000313" key="9">
    <source>
        <dbReference type="Proteomes" id="UP000054785"/>
    </source>
</evidence>
<evidence type="ECO:0000256" key="3">
    <source>
        <dbReference type="ARBA" id="ARBA00022676"/>
    </source>
</evidence>
<accession>A0A0W0TYS9</accession>
<evidence type="ECO:0000256" key="2">
    <source>
        <dbReference type="ARBA" id="ARBA00022475"/>
    </source>
</evidence>
<dbReference type="GO" id="GO:0009103">
    <property type="term" value="P:lipopolysaccharide biosynthetic process"/>
    <property type="evidence" value="ECO:0007669"/>
    <property type="project" value="UniProtKB-ARBA"/>
</dbReference>
<name>A0A0W0TYS9_9GAMM</name>
<dbReference type="InterPro" id="IPR050297">
    <property type="entry name" value="LipidA_mod_glycosyltrf_83"/>
</dbReference>
<dbReference type="GO" id="GO:0016763">
    <property type="term" value="F:pentosyltransferase activity"/>
    <property type="evidence" value="ECO:0007669"/>
    <property type="project" value="TreeGrafter"/>
</dbReference>
<keyword evidence="4 8" id="KW-0808">Transferase</keyword>
<dbReference type="GO" id="GO:0005886">
    <property type="term" value="C:plasma membrane"/>
    <property type="evidence" value="ECO:0007669"/>
    <property type="project" value="UniProtKB-SubCell"/>
</dbReference>
<keyword evidence="7" id="KW-0472">Membrane</keyword>
<gene>
    <name evidence="8" type="ORF">Lgee_0937</name>
</gene>
<dbReference type="PATRIC" id="fig|45065.4.peg.1007"/>
<sequence length="473" mass="52411">MVEDTCLQGEKRCSRRFVLSAPFIVFVLFGALLFAARLFTRSHLLELDEAEQVLLSRTLSPGYAAQPPLYSWLQYGFFSLFGLNLASISLLKSILTAACTGAWFHLCGFFCADRRLQWSATLSWALLFSISFDVLKDNTHTVLALLLSVLTLLWFVAENPSRSWYLKGGILIGLGILTKFNYLLFVLALGLAGWSLPEYRARLKTPRFALTLVIALLAASPWGVWLLQHPDIGLHSSHKFYRESAGRLRGLLTLGGGILSFLLAPAVVYALFRPQTLSAKTVRMHLLQRYHVLIVILLILMVTFANIANIETRWLIPLGFATPLLVFGQAAFDARAVKTFNAICLATLAAILLLLSARSHWFPNRHARFPLQSLLTTLHCPEAPAKTLVTDSHWLIGNALVHCPRLKTQMLNAGITQMIPAGDLILAWQEPETPEWVRTLTPSPATVAYARGKLVGGWVEVTLTTPAPAEASL</sequence>
<proteinExistence type="predicted"/>
<evidence type="ECO:0000256" key="5">
    <source>
        <dbReference type="ARBA" id="ARBA00022692"/>
    </source>
</evidence>
<keyword evidence="9" id="KW-1185">Reference proteome</keyword>
<protein>
    <submittedName>
        <fullName evidence="8">Glycosyl transferase</fullName>
    </submittedName>
</protein>
<dbReference type="PANTHER" id="PTHR33908">
    <property type="entry name" value="MANNOSYLTRANSFERASE YKCB-RELATED"/>
    <property type="match status" value="1"/>
</dbReference>
<comment type="caution">
    <text evidence="8">The sequence shown here is derived from an EMBL/GenBank/DDBJ whole genome shotgun (WGS) entry which is preliminary data.</text>
</comment>
<keyword evidence="6" id="KW-1133">Transmembrane helix</keyword>
<dbReference type="EMBL" id="LNYC01000032">
    <property type="protein sequence ID" value="KTD00673.1"/>
    <property type="molecule type" value="Genomic_DNA"/>
</dbReference>
<dbReference type="STRING" id="45065.Lgee_0937"/>
<reference evidence="8 9" key="1">
    <citation type="submission" date="2015-11" db="EMBL/GenBank/DDBJ databases">
        <title>Genomic analysis of 38 Legionella species identifies large and diverse effector repertoires.</title>
        <authorList>
            <person name="Burstein D."/>
            <person name="Amaro F."/>
            <person name="Zusman T."/>
            <person name="Lifshitz Z."/>
            <person name="Cohen O."/>
            <person name="Gilbert J.A."/>
            <person name="Pupko T."/>
            <person name="Shuman H.A."/>
            <person name="Segal G."/>
        </authorList>
    </citation>
    <scope>NUCLEOTIDE SEQUENCE [LARGE SCALE GENOMIC DNA]</scope>
    <source>
        <strain evidence="8 9">ATCC 49504</strain>
    </source>
</reference>
<dbReference type="AlphaFoldDB" id="A0A0W0TYS9"/>
<keyword evidence="2" id="KW-1003">Cell membrane</keyword>
<dbReference type="Proteomes" id="UP000054785">
    <property type="component" value="Unassembled WGS sequence"/>
</dbReference>